<protein>
    <recommendedName>
        <fullName evidence="5">GAF domain-containing protein</fullName>
    </recommendedName>
</protein>
<dbReference type="EMBL" id="QJKK01000015">
    <property type="protein sequence ID" value="RAL21342.1"/>
    <property type="molecule type" value="Genomic_DNA"/>
</dbReference>
<comment type="caution">
    <text evidence="3">The sequence shown here is derived from an EMBL/GenBank/DDBJ whole genome shotgun (WGS) entry which is preliminary data.</text>
</comment>
<dbReference type="SUPFAM" id="SSF55781">
    <property type="entry name" value="GAF domain-like"/>
    <property type="match status" value="1"/>
</dbReference>
<keyword evidence="1" id="KW-0175">Coiled coil</keyword>
<dbReference type="AlphaFoldDB" id="A0A364K0X5"/>
<gene>
    <name evidence="3" type="ORF">DL897_16500</name>
</gene>
<reference evidence="3 4" key="1">
    <citation type="submission" date="2018-06" db="EMBL/GenBank/DDBJ databases">
        <title>Thermoflavimicrobium daqus sp. nov., a thermophilic microbe isolated from Moutai-flavour Daqu.</title>
        <authorList>
            <person name="Wang X."/>
            <person name="Zhou H."/>
        </authorList>
    </citation>
    <scope>NUCLEOTIDE SEQUENCE [LARGE SCALE GENOMIC DNA]</scope>
    <source>
        <strain evidence="3 4">FBKL4.011</strain>
    </source>
</reference>
<evidence type="ECO:0000256" key="2">
    <source>
        <dbReference type="SAM" id="Phobius"/>
    </source>
</evidence>
<name>A0A364K0X5_9BACL</name>
<keyword evidence="2" id="KW-0472">Membrane</keyword>
<accession>A0A364K0X5</accession>
<evidence type="ECO:0000313" key="4">
    <source>
        <dbReference type="Proteomes" id="UP000251213"/>
    </source>
</evidence>
<dbReference type="RefSeq" id="WP_113660225.1">
    <property type="nucleotide sequence ID" value="NZ_KZ845677.1"/>
</dbReference>
<keyword evidence="2" id="KW-1133">Transmembrane helix</keyword>
<evidence type="ECO:0000256" key="1">
    <source>
        <dbReference type="SAM" id="Coils"/>
    </source>
</evidence>
<dbReference type="Gene3D" id="3.30.450.40">
    <property type="match status" value="1"/>
</dbReference>
<reference evidence="3 4" key="2">
    <citation type="submission" date="2018-06" db="EMBL/GenBank/DDBJ databases">
        <authorList>
            <person name="Zhirakovskaya E."/>
        </authorList>
    </citation>
    <scope>NUCLEOTIDE SEQUENCE [LARGE SCALE GENOMIC DNA]</scope>
    <source>
        <strain evidence="3 4">FBKL4.011</strain>
    </source>
</reference>
<keyword evidence="2" id="KW-0812">Transmembrane</keyword>
<organism evidence="3 4">
    <name type="scientific">Thermoflavimicrobium daqui</name>
    <dbReference type="NCBI Taxonomy" id="2137476"/>
    <lineage>
        <taxon>Bacteria</taxon>
        <taxon>Bacillati</taxon>
        <taxon>Bacillota</taxon>
        <taxon>Bacilli</taxon>
        <taxon>Bacillales</taxon>
        <taxon>Thermoactinomycetaceae</taxon>
        <taxon>Thermoflavimicrobium</taxon>
    </lineage>
</organism>
<sequence>MDISEIIRFFERLESSGGWFYDFLSYFIAIGLVLVFIIYLIRLWRGEINWLGQRAEEINETDSPQRDELENQVTKLIQENELLIKQINKKDRMIQKLTKEVKEVKQLYMELDERYEDETYTMSQIVYTAEEVATAIVNEEDFVKNKDDIYDNLLDYLINTIRGYREKSPRIVIHIPHFTKEGVLMHYAHSSGYSHRIKEYEPEIFGSAVGHAWRNNEVYYIPDVEEAGIEFDRNRQAKKKFRSLLCVPLSAGQDFSTCIGVLSLTGEPVNAYEKIERERVVLFSKLLYPLIYFDLVRKGVSANGLGSQESKT</sequence>
<proteinExistence type="predicted"/>
<feature type="coiled-coil region" evidence="1">
    <location>
        <begin position="66"/>
        <end position="114"/>
    </location>
</feature>
<evidence type="ECO:0008006" key="5">
    <source>
        <dbReference type="Google" id="ProtNLM"/>
    </source>
</evidence>
<feature type="transmembrane region" description="Helical" evidence="2">
    <location>
        <begin position="23"/>
        <end position="44"/>
    </location>
</feature>
<dbReference type="OrthoDB" id="2987147at2"/>
<keyword evidence="4" id="KW-1185">Reference proteome</keyword>
<dbReference type="InterPro" id="IPR029016">
    <property type="entry name" value="GAF-like_dom_sf"/>
</dbReference>
<evidence type="ECO:0000313" key="3">
    <source>
        <dbReference type="EMBL" id="RAL21342.1"/>
    </source>
</evidence>
<dbReference type="Proteomes" id="UP000251213">
    <property type="component" value="Unassembled WGS sequence"/>
</dbReference>